<keyword evidence="3 6" id="KW-0238">DNA-binding</keyword>
<evidence type="ECO:0000256" key="2">
    <source>
        <dbReference type="ARBA" id="ARBA00023015"/>
    </source>
</evidence>
<evidence type="ECO:0000256" key="4">
    <source>
        <dbReference type="ARBA" id="ARBA00023163"/>
    </source>
</evidence>
<dbReference type="InterPro" id="IPR050389">
    <property type="entry name" value="LysR-type_TF"/>
</dbReference>
<name>A0A1Y6CDJ9_9NEIS</name>
<protein>
    <submittedName>
        <fullName evidence="6">DNA-binding transcriptional regulator, LysR family</fullName>
    </submittedName>
</protein>
<dbReference type="SUPFAM" id="SSF46785">
    <property type="entry name" value="Winged helix' DNA-binding domain"/>
    <property type="match status" value="1"/>
</dbReference>
<dbReference type="Gene3D" id="3.40.190.10">
    <property type="entry name" value="Periplasmic binding protein-like II"/>
    <property type="match status" value="2"/>
</dbReference>
<dbReference type="Proteomes" id="UP000192920">
    <property type="component" value="Unassembled WGS sequence"/>
</dbReference>
<organism evidence="6 7">
    <name type="scientific">Pseudogulbenkiania subflava DSM 22618</name>
    <dbReference type="NCBI Taxonomy" id="1123014"/>
    <lineage>
        <taxon>Bacteria</taxon>
        <taxon>Pseudomonadati</taxon>
        <taxon>Pseudomonadota</taxon>
        <taxon>Betaproteobacteria</taxon>
        <taxon>Neisseriales</taxon>
        <taxon>Chromobacteriaceae</taxon>
        <taxon>Pseudogulbenkiania</taxon>
    </lineage>
</organism>
<evidence type="ECO:0000313" key="6">
    <source>
        <dbReference type="EMBL" id="SMF55749.1"/>
    </source>
</evidence>
<evidence type="ECO:0000259" key="5">
    <source>
        <dbReference type="PROSITE" id="PS50931"/>
    </source>
</evidence>
<dbReference type="SUPFAM" id="SSF53850">
    <property type="entry name" value="Periplasmic binding protein-like II"/>
    <property type="match status" value="1"/>
</dbReference>
<dbReference type="PRINTS" id="PR00039">
    <property type="entry name" value="HTHLYSR"/>
</dbReference>
<accession>A0A1Y6CDJ9</accession>
<proteinExistence type="inferred from homology"/>
<dbReference type="PANTHER" id="PTHR30118:SF15">
    <property type="entry name" value="TRANSCRIPTIONAL REGULATORY PROTEIN"/>
    <property type="match status" value="1"/>
</dbReference>
<dbReference type="InterPro" id="IPR036388">
    <property type="entry name" value="WH-like_DNA-bd_sf"/>
</dbReference>
<keyword evidence="4" id="KW-0804">Transcription</keyword>
<reference evidence="7" key="1">
    <citation type="submission" date="2017-04" db="EMBL/GenBank/DDBJ databases">
        <authorList>
            <person name="Varghese N."/>
            <person name="Submissions S."/>
        </authorList>
    </citation>
    <scope>NUCLEOTIDE SEQUENCE [LARGE SCALE GENOMIC DNA]</scope>
    <source>
        <strain evidence="7">DSM 22618</strain>
    </source>
</reference>
<dbReference type="STRING" id="1123014.SAMN02745746_03970"/>
<dbReference type="InterPro" id="IPR005119">
    <property type="entry name" value="LysR_subst-bd"/>
</dbReference>
<comment type="similarity">
    <text evidence="1">Belongs to the LysR transcriptional regulatory family.</text>
</comment>
<dbReference type="RefSeq" id="WP_085277915.1">
    <property type="nucleotide sequence ID" value="NZ_FXAG01000034.1"/>
</dbReference>
<dbReference type="GO" id="GO:0003677">
    <property type="term" value="F:DNA binding"/>
    <property type="evidence" value="ECO:0007669"/>
    <property type="project" value="UniProtKB-KW"/>
</dbReference>
<evidence type="ECO:0000313" key="7">
    <source>
        <dbReference type="Proteomes" id="UP000192920"/>
    </source>
</evidence>
<dbReference type="EMBL" id="FXAG01000034">
    <property type="protein sequence ID" value="SMF55749.1"/>
    <property type="molecule type" value="Genomic_DNA"/>
</dbReference>
<dbReference type="Pfam" id="PF00126">
    <property type="entry name" value="HTH_1"/>
    <property type="match status" value="1"/>
</dbReference>
<feature type="domain" description="HTH lysR-type" evidence="5">
    <location>
        <begin position="14"/>
        <end position="71"/>
    </location>
</feature>
<dbReference type="CDD" id="cd08417">
    <property type="entry name" value="PBP2_Nitroaromatics_like"/>
    <property type="match status" value="1"/>
</dbReference>
<dbReference type="Gene3D" id="1.10.10.10">
    <property type="entry name" value="Winged helix-like DNA-binding domain superfamily/Winged helix DNA-binding domain"/>
    <property type="match status" value="1"/>
</dbReference>
<keyword evidence="7" id="KW-1185">Reference proteome</keyword>
<sequence>MNQVDFSHDALRRLDLNLLVAFDALMQERHVSRAAARLFLGQPAMSHALARLRQLLDDPLFVRSGSRMEPTPRARELAPQVRAWLEQAQQFLFRADAFDPAAAHATFRLAAPDGMEALLYPALIATLRREAPGVRLRSQLLETDQQLTALDHDEVDLLIAAAPLALRDWHSRLRLFESDFVSVHSRRQLPLPEPATLADLASCDHVVSSYRGTAAGVVDHLFAAHGLERRVLVLSASLMAISHIVAQAPLMSIQPAIYRGLFSTTPDLACAPLPGEARITIGLVWHRRNDRHPLHRYLRDTVIAAMRRQFADTEGVTRHADGARETAGEE</sequence>
<evidence type="ECO:0000256" key="1">
    <source>
        <dbReference type="ARBA" id="ARBA00009437"/>
    </source>
</evidence>
<dbReference type="Pfam" id="PF03466">
    <property type="entry name" value="LysR_substrate"/>
    <property type="match status" value="1"/>
</dbReference>
<dbReference type="PANTHER" id="PTHR30118">
    <property type="entry name" value="HTH-TYPE TRANSCRIPTIONAL REGULATOR LEUO-RELATED"/>
    <property type="match status" value="1"/>
</dbReference>
<evidence type="ECO:0000256" key="3">
    <source>
        <dbReference type="ARBA" id="ARBA00023125"/>
    </source>
</evidence>
<dbReference type="AlphaFoldDB" id="A0A1Y6CDJ9"/>
<dbReference type="InterPro" id="IPR036390">
    <property type="entry name" value="WH_DNA-bd_sf"/>
</dbReference>
<keyword evidence="2" id="KW-0805">Transcription regulation</keyword>
<dbReference type="InterPro" id="IPR037402">
    <property type="entry name" value="YidZ_PBP2"/>
</dbReference>
<dbReference type="InterPro" id="IPR000847">
    <property type="entry name" value="LysR_HTH_N"/>
</dbReference>
<dbReference type="PROSITE" id="PS50931">
    <property type="entry name" value="HTH_LYSR"/>
    <property type="match status" value="1"/>
</dbReference>
<gene>
    <name evidence="6" type="ORF">SAMN02745746_03970</name>
</gene>
<dbReference type="GO" id="GO:0003700">
    <property type="term" value="F:DNA-binding transcription factor activity"/>
    <property type="evidence" value="ECO:0007669"/>
    <property type="project" value="InterPro"/>
</dbReference>